<protein>
    <submittedName>
        <fullName evidence="3">Type III-B CRISPR module RAMP protein Cmr4</fullName>
    </submittedName>
</protein>
<evidence type="ECO:0000259" key="2">
    <source>
        <dbReference type="Pfam" id="PF03787"/>
    </source>
</evidence>
<keyword evidence="4" id="KW-1185">Reference proteome</keyword>
<accession>A0ABY7BN39</accession>
<dbReference type="PANTHER" id="PTHR36700">
    <property type="entry name" value="CRISPR SYSTEM CMR SUBUNIT CMR4"/>
    <property type="match status" value="1"/>
</dbReference>
<sequence>MFKDSILVTYYCETPIHMGSGQSISYVDLPIQREKHTDFPVIWSSSIKGVVRDKSFRCDWSPNKINYIFGSDQEETSDNLVPACVSFTDAKILFYPVRSAKGIFAWISCPFVLKRFLKEAKSAGTISKNVSTAIINCITFIEPISQNKVVLLDSSAFIKNSSEKVMLEEFEFSAEVKEVEEVNETIRFFKSILPENELTKEFEKRLVIVPDDIFSAFVKYAVEIRTRIRIDQITGVVDDKALFTEELLPAESIFYGFVFTTDPFFGIDNDVYNKLSSSPIDWEKLCNSVPNEKLDILKEAAGERSENEADKRDDRYLFSKDVANQLIKLLDNGLLQLGADSTLGRGFVKVKTTSKHSSDSEDKQEVSG</sequence>
<dbReference type="InterPro" id="IPR005537">
    <property type="entry name" value="RAMP_III_fam"/>
</dbReference>
<organism evidence="3 4">
    <name type="scientific">Caldicellulosiruptor morganii</name>
    <dbReference type="NCBI Taxonomy" id="1387555"/>
    <lineage>
        <taxon>Bacteria</taxon>
        <taxon>Bacillati</taxon>
        <taxon>Bacillota</taxon>
        <taxon>Bacillota incertae sedis</taxon>
        <taxon>Caldicellulosiruptorales</taxon>
        <taxon>Caldicellulosiruptoraceae</taxon>
        <taxon>Caldicellulosiruptor</taxon>
    </lineage>
</organism>
<dbReference type="EMBL" id="CP113865">
    <property type="protein sequence ID" value="WAM33727.1"/>
    <property type="molecule type" value="Genomic_DNA"/>
</dbReference>
<gene>
    <name evidence="3" type="primary">cmr4</name>
    <name evidence="3" type="ORF">OTK00_002261</name>
</gene>
<feature type="domain" description="CRISPR type III-associated protein" evidence="2">
    <location>
        <begin position="10"/>
        <end position="349"/>
    </location>
</feature>
<dbReference type="Proteomes" id="UP001164909">
    <property type="component" value="Chromosome"/>
</dbReference>
<reference evidence="3" key="1">
    <citation type="submission" date="2022-12" db="EMBL/GenBank/DDBJ databases">
        <authorList>
            <person name="Bing R.G."/>
            <person name="Willard D.J."/>
            <person name="Manesh M.J.H."/>
            <person name="Laemthong T."/>
            <person name="Crosby J.R."/>
            <person name="Kelly R.M."/>
        </authorList>
    </citation>
    <scope>NUCLEOTIDE SEQUENCE</scope>
    <source>
        <strain evidence="3">DSM 8990</strain>
    </source>
</reference>
<dbReference type="PANTHER" id="PTHR36700:SF1">
    <property type="entry name" value="CRISPR SYSTEM CMR SUBUNIT CMR4"/>
    <property type="match status" value="1"/>
</dbReference>
<dbReference type="InterPro" id="IPR013410">
    <property type="entry name" value="CRISPR-assoc_RAMP_Cmr4"/>
</dbReference>
<dbReference type="RefSeq" id="WP_045168749.1">
    <property type="nucleotide sequence ID" value="NZ_CP113865.1"/>
</dbReference>
<evidence type="ECO:0000313" key="4">
    <source>
        <dbReference type="Proteomes" id="UP001164909"/>
    </source>
</evidence>
<dbReference type="NCBIfam" id="TIGR02580">
    <property type="entry name" value="cas_RAMP_Cmr4"/>
    <property type="match status" value="1"/>
</dbReference>
<dbReference type="Pfam" id="PF03787">
    <property type="entry name" value="RAMPs"/>
    <property type="match status" value="1"/>
</dbReference>
<proteinExistence type="predicted"/>
<evidence type="ECO:0000256" key="1">
    <source>
        <dbReference type="ARBA" id="ARBA00023118"/>
    </source>
</evidence>
<name>A0ABY7BN39_9FIRM</name>
<evidence type="ECO:0000313" key="3">
    <source>
        <dbReference type="EMBL" id="WAM33727.1"/>
    </source>
</evidence>
<keyword evidence="1" id="KW-0051">Antiviral defense</keyword>